<evidence type="ECO:0000313" key="3">
    <source>
        <dbReference type="EMBL" id="MPC39405.1"/>
    </source>
</evidence>
<feature type="transmembrane region" description="Helical" evidence="2">
    <location>
        <begin position="21"/>
        <end position="42"/>
    </location>
</feature>
<keyword evidence="4" id="KW-1185">Reference proteome</keyword>
<keyword evidence="2" id="KW-1133">Transmembrane helix</keyword>
<comment type="caution">
    <text evidence="3">The sequence shown here is derived from an EMBL/GenBank/DDBJ whole genome shotgun (WGS) entry which is preliminary data.</text>
</comment>
<evidence type="ECO:0000256" key="1">
    <source>
        <dbReference type="SAM" id="MobiDB-lite"/>
    </source>
</evidence>
<gene>
    <name evidence="3" type="ORF">E2C01_032940</name>
</gene>
<proteinExistence type="predicted"/>
<evidence type="ECO:0000256" key="2">
    <source>
        <dbReference type="SAM" id="Phobius"/>
    </source>
</evidence>
<dbReference type="AlphaFoldDB" id="A0A5B7F133"/>
<organism evidence="3 4">
    <name type="scientific">Portunus trituberculatus</name>
    <name type="common">Swimming crab</name>
    <name type="synonym">Neptunus trituberculatus</name>
    <dbReference type="NCBI Taxonomy" id="210409"/>
    <lineage>
        <taxon>Eukaryota</taxon>
        <taxon>Metazoa</taxon>
        <taxon>Ecdysozoa</taxon>
        <taxon>Arthropoda</taxon>
        <taxon>Crustacea</taxon>
        <taxon>Multicrustacea</taxon>
        <taxon>Malacostraca</taxon>
        <taxon>Eumalacostraca</taxon>
        <taxon>Eucarida</taxon>
        <taxon>Decapoda</taxon>
        <taxon>Pleocyemata</taxon>
        <taxon>Brachyura</taxon>
        <taxon>Eubrachyura</taxon>
        <taxon>Portunoidea</taxon>
        <taxon>Portunidae</taxon>
        <taxon>Portuninae</taxon>
        <taxon>Portunus</taxon>
    </lineage>
</organism>
<feature type="region of interest" description="Disordered" evidence="1">
    <location>
        <begin position="155"/>
        <end position="187"/>
    </location>
</feature>
<reference evidence="3 4" key="1">
    <citation type="submission" date="2019-05" db="EMBL/GenBank/DDBJ databases">
        <title>Another draft genome of Portunus trituberculatus and its Hox gene families provides insights of decapod evolution.</title>
        <authorList>
            <person name="Jeong J.-H."/>
            <person name="Song I."/>
            <person name="Kim S."/>
            <person name="Choi T."/>
            <person name="Kim D."/>
            <person name="Ryu S."/>
            <person name="Kim W."/>
        </authorList>
    </citation>
    <scope>NUCLEOTIDE SEQUENCE [LARGE SCALE GENOMIC DNA]</scope>
    <source>
        <tissue evidence="3">Muscle</tissue>
    </source>
</reference>
<accession>A0A5B7F133</accession>
<evidence type="ECO:0000313" key="4">
    <source>
        <dbReference type="Proteomes" id="UP000324222"/>
    </source>
</evidence>
<keyword evidence="2" id="KW-0812">Transmembrane</keyword>
<feature type="region of interest" description="Disordered" evidence="1">
    <location>
        <begin position="75"/>
        <end position="99"/>
    </location>
</feature>
<protein>
    <submittedName>
        <fullName evidence="3">Uncharacterized protein</fullName>
    </submittedName>
</protein>
<dbReference type="EMBL" id="VSRR010004352">
    <property type="protein sequence ID" value="MPC39405.1"/>
    <property type="molecule type" value="Genomic_DNA"/>
</dbReference>
<sequence length="187" mass="20730">MMRSATDGGDSGDLATSSCDLFSLACSFTTILNLFPLLYCLLKWISYLSIHIHSCHEDNLDSVALSDSNRGVETYHGERQHAKLKRSQEEEAAKSPESPPSLANLIISALFFGIPLTSPPEVVFPATSSPSLQAFMEAISWQEIALRLLKNLGSSSRSTRDRQGARQSQRSCRVRSLTRQIQTQKIR</sequence>
<keyword evidence="2" id="KW-0472">Membrane</keyword>
<feature type="compositionally biased region" description="Polar residues" evidence="1">
    <location>
        <begin position="165"/>
        <end position="187"/>
    </location>
</feature>
<feature type="compositionally biased region" description="Basic and acidic residues" evidence="1">
    <location>
        <begin position="75"/>
        <end position="94"/>
    </location>
</feature>
<dbReference type="Proteomes" id="UP000324222">
    <property type="component" value="Unassembled WGS sequence"/>
</dbReference>
<name>A0A5B7F133_PORTR</name>